<feature type="chain" id="PRO_5026919421" evidence="3">
    <location>
        <begin position="20"/>
        <end position="231"/>
    </location>
</feature>
<keyword evidence="4" id="KW-1185">Reference proteome</keyword>
<feature type="region of interest" description="Disordered" evidence="1">
    <location>
        <begin position="95"/>
        <end position="118"/>
    </location>
</feature>
<dbReference type="InterPro" id="IPR012464">
    <property type="entry name" value="DUF1676"/>
</dbReference>
<dbReference type="Pfam" id="PF07898">
    <property type="entry name" value="DUF1676"/>
    <property type="match status" value="1"/>
</dbReference>
<evidence type="ECO:0000313" key="5">
    <source>
        <dbReference type="RefSeq" id="XP_015519950.1"/>
    </source>
</evidence>
<accession>A0A6J0C052</accession>
<gene>
    <name evidence="5" type="primary">LOC107224425</name>
</gene>
<organism evidence="5">
    <name type="scientific">Neodiprion lecontei</name>
    <name type="common">Redheaded pine sawfly</name>
    <dbReference type="NCBI Taxonomy" id="441921"/>
    <lineage>
        <taxon>Eukaryota</taxon>
        <taxon>Metazoa</taxon>
        <taxon>Ecdysozoa</taxon>
        <taxon>Arthropoda</taxon>
        <taxon>Hexapoda</taxon>
        <taxon>Insecta</taxon>
        <taxon>Pterygota</taxon>
        <taxon>Neoptera</taxon>
        <taxon>Endopterygota</taxon>
        <taxon>Hymenoptera</taxon>
        <taxon>Tenthredinoidea</taxon>
        <taxon>Diprionidae</taxon>
        <taxon>Diprioninae</taxon>
        <taxon>Neodiprion</taxon>
    </lineage>
</organism>
<keyword evidence="2" id="KW-0472">Membrane</keyword>
<keyword evidence="2" id="KW-1133">Transmembrane helix</keyword>
<evidence type="ECO:0000256" key="1">
    <source>
        <dbReference type="SAM" id="MobiDB-lite"/>
    </source>
</evidence>
<dbReference type="RefSeq" id="XP_015519950.1">
    <property type="nucleotide sequence ID" value="XM_015664464.2"/>
</dbReference>
<dbReference type="InParanoid" id="A0A6J0C052"/>
<dbReference type="OrthoDB" id="7429417at2759"/>
<feature type="signal peptide" evidence="3">
    <location>
        <begin position="1"/>
        <end position="19"/>
    </location>
</feature>
<dbReference type="GeneID" id="107224425"/>
<feature type="transmembrane region" description="Helical" evidence="2">
    <location>
        <begin position="158"/>
        <end position="175"/>
    </location>
</feature>
<evidence type="ECO:0000256" key="2">
    <source>
        <dbReference type="SAM" id="Phobius"/>
    </source>
</evidence>
<protein>
    <submittedName>
        <fullName evidence="5">Uncharacterized protein LOC107224425</fullName>
    </submittedName>
</protein>
<feature type="compositionally biased region" description="Acidic residues" evidence="1">
    <location>
        <begin position="95"/>
        <end position="109"/>
    </location>
</feature>
<proteinExistence type="predicted"/>
<evidence type="ECO:0000313" key="4">
    <source>
        <dbReference type="Proteomes" id="UP000829291"/>
    </source>
</evidence>
<name>A0A6J0C052_NEOLC</name>
<reference evidence="5" key="1">
    <citation type="submission" date="2025-08" db="UniProtKB">
        <authorList>
            <consortium name="RefSeq"/>
        </authorList>
    </citation>
    <scope>IDENTIFICATION</scope>
    <source>
        <tissue evidence="5">Thorax and Abdomen</tissue>
    </source>
</reference>
<sequence>MSAVRTVSLVLFFAGAALAAATSNSKNSTLACFFEENVIECAAQRIDAQLDEVQSKDPVKPGQPREPPISQVIADTRSVLVQGIEAVDAVLTSDADTEDTTVQDEDAEDSRDIGEARKKKFGKKKKKALQKILMVAMVLKAKLSLLIQLFSAHLQVKFFAISLLSLLLNLARFWLDLKNKGQPQKVIYYEHAQHQHHYEHEDDHSGYWGRSADDAHELAYGAHHDEQVPEY</sequence>
<dbReference type="Proteomes" id="UP000829291">
    <property type="component" value="Chromosome 5"/>
</dbReference>
<evidence type="ECO:0000256" key="3">
    <source>
        <dbReference type="SAM" id="SignalP"/>
    </source>
</evidence>
<keyword evidence="2" id="KW-0812">Transmembrane</keyword>
<dbReference type="AlphaFoldDB" id="A0A6J0C052"/>
<dbReference type="KEGG" id="nlo:107224425"/>
<keyword evidence="3" id="KW-0732">Signal</keyword>